<feature type="coiled-coil region" evidence="1">
    <location>
        <begin position="51"/>
        <end position="78"/>
    </location>
</feature>
<name>A0A660HNK1_ZIZJU</name>
<protein>
    <recommendedName>
        <fullName evidence="3">Sequence-variable mosaic (SVM) signal sequence domain-containing protein</fullName>
    </recommendedName>
</protein>
<keyword evidence="5" id="KW-1185">Reference proteome</keyword>
<sequence length="114" mass="13520">MLKLKKQLYLFKIVLFVFLGLFLIANNHQVMAMENNKGKQILNDEPSDQEINNFFKLVKKSQENIKQLKQKYPHLKNASIKEIENFLSFNINQQQTNNNNKKRKLDLNTIPEEN</sequence>
<dbReference type="SMR" id="A0A660HNK1"/>
<dbReference type="OrthoDB" id="386096at2"/>
<feature type="domain" description="Sequence-variable mosaic (SVM) signal sequence" evidence="3">
    <location>
        <begin position="1"/>
        <end position="33"/>
    </location>
</feature>
<organism evidence="4 5">
    <name type="scientific">Ziziphus jujuba witches'-broom phytoplasma</name>
    <dbReference type="NCBI Taxonomy" id="135727"/>
    <lineage>
        <taxon>Bacteria</taxon>
        <taxon>Bacillati</taxon>
        <taxon>Mycoplasmatota</taxon>
        <taxon>Mollicutes</taxon>
        <taxon>Acholeplasmatales</taxon>
        <taxon>Acholeplasmataceae</taxon>
        <taxon>Candidatus Phytoplasma</taxon>
        <taxon>16SrV (Elm yellows group)</taxon>
    </lineage>
</organism>
<feature type="region of interest" description="Disordered" evidence="2">
    <location>
        <begin position="95"/>
        <end position="114"/>
    </location>
</feature>
<dbReference type="EMBL" id="CP025121">
    <property type="protein sequence ID" value="AYJ01459.1"/>
    <property type="molecule type" value="Genomic_DNA"/>
</dbReference>
<evidence type="ECO:0000256" key="1">
    <source>
        <dbReference type="SAM" id="Coils"/>
    </source>
</evidence>
<evidence type="ECO:0000256" key="2">
    <source>
        <dbReference type="SAM" id="MobiDB-lite"/>
    </source>
</evidence>
<evidence type="ECO:0000259" key="3">
    <source>
        <dbReference type="Pfam" id="PF12113"/>
    </source>
</evidence>
<reference evidence="4 5" key="1">
    <citation type="journal article" date="2018" name="BMC Genomics">
        <title>Comparative genome analysis of jujube witches'-broom Phytoplasma, an obligate pathogen that causes jujube witches'-broom disease.</title>
        <authorList>
            <person name="Wang J."/>
            <person name="Song L."/>
            <person name="Jiao Q."/>
            <person name="Yang S."/>
            <person name="Gao R."/>
            <person name="Lu X."/>
            <person name="Zhou G."/>
        </authorList>
    </citation>
    <scope>NUCLEOTIDE SEQUENCE [LARGE SCALE GENOMIC DNA]</scope>
    <source>
        <strain evidence="4">Jwb-nky</strain>
    </source>
</reference>
<dbReference type="AlphaFoldDB" id="A0A660HNK1"/>
<dbReference type="KEGG" id="pzi:CWO85_03070"/>
<dbReference type="RefSeq" id="WP_121464170.1">
    <property type="nucleotide sequence ID" value="NZ_CP025121.1"/>
</dbReference>
<dbReference type="InterPro" id="IPR021970">
    <property type="entry name" value="SVM_signal"/>
</dbReference>
<evidence type="ECO:0000313" key="5">
    <source>
        <dbReference type="Proteomes" id="UP000272462"/>
    </source>
</evidence>
<evidence type="ECO:0000313" key="4">
    <source>
        <dbReference type="EMBL" id="AYJ01459.1"/>
    </source>
</evidence>
<dbReference type="Proteomes" id="UP000272462">
    <property type="component" value="Chromosome"/>
</dbReference>
<accession>A0A660HNK1</accession>
<gene>
    <name evidence="4" type="ORF">CWO85_03070</name>
</gene>
<dbReference type="Pfam" id="PF12113">
    <property type="entry name" value="SVM_signal"/>
    <property type="match status" value="1"/>
</dbReference>
<keyword evidence="1" id="KW-0175">Coiled coil</keyword>
<proteinExistence type="predicted"/>